<keyword evidence="1" id="KW-0732">Signal</keyword>
<protein>
    <recommendedName>
        <fullName evidence="4">Transposase</fullName>
    </recommendedName>
</protein>
<feature type="signal peptide" evidence="1">
    <location>
        <begin position="1"/>
        <end position="23"/>
    </location>
</feature>
<proteinExistence type="predicted"/>
<name>E3HY80_ACHXA</name>
<feature type="chain" id="PRO_5003170662" description="Transposase" evidence="1">
    <location>
        <begin position="24"/>
        <end position="135"/>
    </location>
</feature>
<evidence type="ECO:0000313" key="2">
    <source>
        <dbReference type="EMBL" id="ADP20034.1"/>
    </source>
</evidence>
<sequence length="135" mass="14832">MSSTLRNRKFAFVASFRLSLAQAQVALPPSDLGWMAPNSAPHIPSWLEYFQLMRETSGISPTASQQMEAFLERYATGYDKDAGERQGGAFREVFATIAAEARRMLEPARVVFVDATDSGSSHARTRKCAAQVVAD</sequence>
<evidence type="ECO:0008006" key="4">
    <source>
        <dbReference type="Google" id="ProtNLM"/>
    </source>
</evidence>
<evidence type="ECO:0000313" key="3">
    <source>
        <dbReference type="Proteomes" id="UP000006876"/>
    </source>
</evidence>
<evidence type="ECO:0000256" key="1">
    <source>
        <dbReference type="SAM" id="SignalP"/>
    </source>
</evidence>
<accession>E3HY80</accession>
<dbReference type="KEGG" id="axy:AXYL_06751"/>
<dbReference type="Proteomes" id="UP000006876">
    <property type="component" value="Plasmid pA82"/>
</dbReference>
<dbReference type="AlphaFoldDB" id="E3HY80"/>
<gene>
    <name evidence="2" type="ordered locus">AXYL_06751</name>
</gene>
<dbReference type="RefSeq" id="WP_013397222.1">
    <property type="nucleotide sequence ID" value="NC_014642.1"/>
</dbReference>
<keyword evidence="2" id="KW-0614">Plasmid</keyword>
<dbReference type="HOGENOM" id="CLU_1881220_0_0_4"/>
<reference evidence="3" key="1">
    <citation type="journal article" date="2011" name="J. Bacteriol.">
        <title>Complete genome sequence of the haloaromatic acid-degrading bacterium Achromobacter xylosoxidans A8.</title>
        <authorList>
            <person name="Strnad H."/>
            <person name="Ridl J."/>
            <person name="Paces J."/>
            <person name="Kolar M."/>
            <person name="Vlcek C."/>
            <person name="Paces V."/>
        </authorList>
    </citation>
    <scope>NUCLEOTIDE SEQUENCE [LARGE SCALE GENOMIC DNA]</scope>
    <source>
        <strain evidence="3">A8</strain>
        <plasmid evidence="3">pA82</plasmid>
    </source>
</reference>
<geneLocation type="plasmid" evidence="2 3">
    <name>pA82</name>
</geneLocation>
<dbReference type="EMBL" id="CP002289">
    <property type="protein sequence ID" value="ADP20034.1"/>
    <property type="molecule type" value="Genomic_DNA"/>
</dbReference>
<organism evidence="2 3">
    <name type="scientific">Achromobacter xylosoxidans (strain A8)</name>
    <dbReference type="NCBI Taxonomy" id="762376"/>
    <lineage>
        <taxon>Bacteria</taxon>
        <taxon>Pseudomonadati</taxon>
        <taxon>Pseudomonadota</taxon>
        <taxon>Betaproteobacteria</taxon>
        <taxon>Burkholderiales</taxon>
        <taxon>Alcaligenaceae</taxon>
        <taxon>Achromobacter</taxon>
    </lineage>
</organism>